<accession>A0A835VK99</accession>
<organism evidence="2 3">
    <name type="scientific">Vanilla planifolia</name>
    <name type="common">Vanilla</name>
    <dbReference type="NCBI Taxonomy" id="51239"/>
    <lineage>
        <taxon>Eukaryota</taxon>
        <taxon>Viridiplantae</taxon>
        <taxon>Streptophyta</taxon>
        <taxon>Embryophyta</taxon>
        <taxon>Tracheophyta</taxon>
        <taxon>Spermatophyta</taxon>
        <taxon>Magnoliopsida</taxon>
        <taxon>Liliopsida</taxon>
        <taxon>Asparagales</taxon>
        <taxon>Orchidaceae</taxon>
        <taxon>Vanilloideae</taxon>
        <taxon>Vanilleae</taxon>
        <taxon>Vanilla</taxon>
    </lineage>
</organism>
<comment type="caution">
    <text evidence="2">The sequence shown here is derived from an EMBL/GenBank/DDBJ whole genome shotgun (WGS) entry which is preliminary data.</text>
</comment>
<feature type="region of interest" description="Disordered" evidence="1">
    <location>
        <begin position="1"/>
        <end position="40"/>
    </location>
</feature>
<feature type="compositionally biased region" description="Polar residues" evidence="1">
    <location>
        <begin position="23"/>
        <end position="32"/>
    </location>
</feature>
<gene>
    <name evidence="2" type="ORF">HPP92_003796</name>
</gene>
<reference evidence="2 3" key="1">
    <citation type="journal article" date="2020" name="Nat. Food">
        <title>A phased Vanilla planifolia genome enables genetic improvement of flavour and production.</title>
        <authorList>
            <person name="Hasing T."/>
            <person name="Tang H."/>
            <person name="Brym M."/>
            <person name="Khazi F."/>
            <person name="Huang T."/>
            <person name="Chambers A.H."/>
        </authorList>
    </citation>
    <scope>NUCLEOTIDE SEQUENCE [LARGE SCALE GENOMIC DNA]</scope>
    <source>
        <tissue evidence="2">Leaf</tissue>
    </source>
</reference>
<proteinExistence type="predicted"/>
<dbReference type="AlphaFoldDB" id="A0A835VK99"/>
<name>A0A835VK99_VANPL</name>
<evidence type="ECO:0000256" key="1">
    <source>
        <dbReference type="SAM" id="MobiDB-lite"/>
    </source>
</evidence>
<dbReference type="Proteomes" id="UP000639772">
    <property type="component" value="Chromosome 1"/>
</dbReference>
<evidence type="ECO:0000313" key="3">
    <source>
        <dbReference type="Proteomes" id="UP000639772"/>
    </source>
</evidence>
<dbReference type="EMBL" id="JADCNM010000001">
    <property type="protein sequence ID" value="KAG0503724.1"/>
    <property type="molecule type" value="Genomic_DNA"/>
</dbReference>
<evidence type="ECO:0000313" key="2">
    <source>
        <dbReference type="EMBL" id="KAG0503724.1"/>
    </source>
</evidence>
<sequence>MAGGTTRRSSRRARSSQSDSPTREGSSSSVGGQSALKLPPRASVVAVGDDQEGDSLCKTVQEQLKQNGEEAHGVRIGAEVPYIPEVTRPAAANRVSFREALTANGAPRHSDTVISHVRPADVDVKLRAADIPEYVEGGDVIMSPEACLRRLDFHKFDLVGRLYGNTLSFHVIERVLLKRWGHINDFKIFDLTQLPLCLHFGSMSERNDIRLGGPRQTPPSHGS</sequence>
<protein>
    <submittedName>
        <fullName evidence="2">Uncharacterized protein</fullName>
    </submittedName>
</protein>